<gene>
    <name evidence="1" type="ORF">GA0074695_5538</name>
</gene>
<reference evidence="2" key="1">
    <citation type="submission" date="2016-06" db="EMBL/GenBank/DDBJ databases">
        <authorList>
            <person name="Varghese N."/>
            <person name="Submissions Spin"/>
        </authorList>
    </citation>
    <scope>NUCLEOTIDE SEQUENCE [LARGE SCALE GENOMIC DNA]</scope>
    <source>
        <strain evidence="2">DSM 43909</strain>
    </source>
</reference>
<dbReference type="EMBL" id="LT607411">
    <property type="protein sequence ID" value="SCF31959.1"/>
    <property type="molecule type" value="Genomic_DNA"/>
</dbReference>
<dbReference type="AlphaFoldDB" id="A0A1C4ZGI2"/>
<proteinExistence type="predicted"/>
<accession>A0A1C4ZGI2</accession>
<dbReference type="Proteomes" id="UP000198242">
    <property type="component" value="Chromosome I"/>
</dbReference>
<organism evidence="1 2">
    <name type="scientific">Micromonospora viridifaciens</name>
    <dbReference type="NCBI Taxonomy" id="1881"/>
    <lineage>
        <taxon>Bacteria</taxon>
        <taxon>Bacillati</taxon>
        <taxon>Actinomycetota</taxon>
        <taxon>Actinomycetes</taxon>
        <taxon>Micromonosporales</taxon>
        <taxon>Micromonosporaceae</taxon>
        <taxon>Micromonospora</taxon>
    </lineage>
</organism>
<evidence type="ECO:0000313" key="2">
    <source>
        <dbReference type="Proteomes" id="UP000198242"/>
    </source>
</evidence>
<sequence>MLLPAGNLLGVPSASMTNVWNLTVRLYVDLRRQASGICPAQPRS</sequence>
<name>A0A1C4ZGI2_MICVI</name>
<evidence type="ECO:0000313" key="1">
    <source>
        <dbReference type="EMBL" id="SCF31959.1"/>
    </source>
</evidence>
<protein>
    <submittedName>
        <fullName evidence="1">Uncharacterized protein</fullName>
    </submittedName>
</protein>
<keyword evidence="2" id="KW-1185">Reference proteome</keyword>